<name>A0A4Q7YBL5_9ACTN</name>
<dbReference type="PROSITE" id="PS50921">
    <property type="entry name" value="ANTAR"/>
    <property type="match status" value="1"/>
</dbReference>
<gene>
    <name evidence="3" type="ORF">BKA19_4030</name>
</gene>
<evidence type="ECO:0000313" key="4">
    <source>
        <dbReference type="Proteomes" id="UP000292507"/>
    </source>
</evidence>
<sequence length="237" mass="25156">MSSPAFPLHRPAPRTPSSTARTRSVDRRAAGPPTGRYRFDATTGSWWWSPEMRRLLGLDSAVEPCTETLLDAQHPDDVARVRDALGAACADGRTFALETRVLHPTRGQRAVVLLGEPVHGEGGAVRGVEGVCADVTGARPADPVAGHAEALQTEIAQLRTAMASRAVIEQAKGILMLLTHCGEQTAFDLLAHMSSHTHRKVRDVAAALTGSAAGHARLPGDLAAILRDACPPARPMH</sequence>
<dbReference type="OrthoDB" id="3787288at2"/>
<dbReference type="InterPro" id="IPR011006">
    <property type="entry name" value="CheY-like_superfamily"/>
</dbReference>
<dbReference type="InterPro" id="IPR005561">
    <property type="entry name" value="ANTAR"/>
</dbReference>
<dbReference type="InterPro" id="IPR013655">
    <property type="entry name" value="PAS_fold_3"/>
</dbReference>
<proteinExistence type="predicted"/>
<protein>
    <submittedName>
        <fullName evidence="3">PAS domain-containing protein</fullName>
    </submittedName>
</protein>
<dbReference type="Proteomes" id="UP000292507">
    <property type="component" value="Unassembled WGS sequence"/>
</dbReference>
<dbReference type="AlphaFoldDB" id="A0A4Q7YBL5"/>
<dbReference type="InterPro" id="IPR036388">
    <property type="entry name" value="WH-like_DNA-bd_sf"/>
</dbReference>
<accession>A0A4Q7YBL5</accession>
<keyword evidence="4" id="KW-1185">Reference proteome</keyword>
<feature type="region of interest" description="Disordered" evidence="1">
    <location>
        <begin position="1"/>
        <end position="37"/>
    </location>
</feature>
<dbReference type="InterPro" id="IPR035965">
    <property type="entry name" value="PAS-like_dom_sf"/>
</dbReference>
<dbReference type="Pfam" id="PF08447">
    <property type="entry name" value="PAS_3"/>
    <property type="match status" value="1"/>
</dbReference>
<dbReference type="EMBL" id="SHKV01000001">
    <property type="protein sequence ID" value="RZU34268.1"/>
    <property type="molecule type" value="Genomic_DNA"/>
</dbReference>
<dbReference type="Gene3D" id="1.10.10.10">
    <property type="entry name" value="Winged helix-like DNA-binding domain superfamily/Winged helix DNA-binding domain"/>
    <property type="match status" value="1"/>
</dbReference>
<dbReference type="SUPFAM" id="SSF55785">
    <property type="entry name" value="PYP-like sensor domain (PAS domain)"/>
    <property type="match status" value="1"/>
</dbReference>
<dbReference type="RefSeq" id="WP_104526560.1">
    <property type="nucleotide sequence ID" value="NZ_POQT01000001.1"/>
</dbReference>
<organism evidence="3 4">
    <name type="scientific">Blastococcus saxobsidens</name>
    <dbReference type="NCBI Taxonomy" id="138336"/>
    <lineage>
        <taxon>Bacteria</taxon>
        <taxon>Bacillati</taxon>
        <taxon>Actinomycetota</taxon>
        <taxon>Actinomycetes</taxon>
        <taxon>Geodermatophilales</taxon>
        <taxon>Geodermatophilaceae</taxon>
        <taxon>Blastococcus</taxon>
    </lineage>
</organism>
<evidence type="ECO:0000313" key="3">
    <source>
        <dbReference type="EMBL" id="RZU34268.1"/>
    </source>
</evidence>
<dbReference type="GO" id="GO:0003723">
    <property type="term" value="F:RNA binding"/>
    <property type="evidence" value="ECO:0007669"/>
    <property type="project" value="InterPro"/>
</dbReference>
<dbReference type="Gene3D" id="3.30.450.20">
    <property type="entry name" value="PAS domain"/>
    <property type="match status" value="1"/>
</dbReference>
<dbReference type="Pfam" id="PF03861">
    <property type="entry name" value="ANTAR"/>
    <property type="match status" value="1"/>
</dbReference>
<dbReference type="SMART" id="SM01012">
    <property type="entry name" value="ANTAR"/>
    <property type="match status" value="1"/>
</dbReference>
<reference evidence="3 4" key="1">
    <citation type="submission" date="2019-02" db="EMBL/GenBank/DDBJ databases">
        <title>Sequencing the genomes of 1000 actinobacteria strains.</title>
        <authorList>
            <person name="Klenk H.-P."/>
        </authorList>
    </citation>
    <scope>NUCLEOTIDE SEQUENCE [LARGE SCALE GENOMIC DNA]</scope>
    <source>
        <strain evidence="3 4">DSM 44509</strain>
    </source>
</reference>
<comment type="caution">
    <text evidence="3">The sequence shown here is derived from an EMBL/GenBank/DDBJ whole genome shotgun (WGS) entry which is preliminary data.</text>
</comment>
<dbReference type="SUPFAM" id="SSF52172">
    <property type="entry name" value="CheY-like"/>
    <property type="match status" value="1"/>
</dbReference>
<evidence type="ECO:0000256" key="1">
    <source>
        <dbReference type="SAM" id="MobiDB-lite"/>
    </source>
</evidence>
<feature type="domain" description="ANTAR" evidence="2">
    <location>
        <begin position="148"/>
        <end position="209"/>
    </location>
</feature>
<evidence type="ECO:0000259" key="2">
    <source>
        <dbReference type="PROSITE" id="PS50921"/>
    </source>
</evidence>